<dbReference type="InterPro" id="IPR040764">
    <property type="entry name" value="CvfB_WH"/>
</dbReference>
<dbReference type="AlphaFoldDB" id="A0A1Y4R420"/>
<dbReference type="InterPro" id="IPR012340">
    <property type="entry name" value="NA-bd_OB-fold"/>
</dbReference>
<dbReference type="Gene3D" id="1.10.10.10">
    <property type="entry name" value="Winged helix-like DNA-binding domain superfamily/Winged helix DNA-binding domain"/>
    <property type="match status" value="1"/>
</dbReference>
<accession>A0A1Y4R420</accession>
<dbReference type="Pfam" id="PF21543">
    <property type="entry name" value="CvfB_2nd"/>
    <property type="match status" value="1"/>
</dbReference>
<proteinExistence type="inferred from homology"/>
<dbReference type="GO" id="GO:0003677">
    <property type="term" value="F:DNA binding"/>
    <property type="evidence" value="ECO:0007669"/>
    <property type="project" value="UniProtKB-KW"/>
</dbReference>
<dbReference type="InterPro" id="IPR048587">
    <property type="entry name" value="CvfB_S1_3rd"/>
</dbReference>
<dbReference type="InterPro" id="IPR048588">
    <property type="entry name" value="CvfB_S1_2nd"/>
</dbReference>
<dbReference type="PANTHER" id="PTHR37296:SF1">
    <property type="entry name" value="CONSERVED VIRULENCE FACTOR B"/>
    <property type="match status" value="1"/>
</dbReference>
<dbReference type="Proteomes" id="UP000196074">
    <property type="component" value="Unassembled WGS sequence"/>
</dbReference>
<evidence type="ECO:0000313" key="6">
    <source>
        <dbReference type="EMBL" id="OUQ11243.1"/>
    </source>
</evidence>
<comment type="caution">
    <text evidence="6">The sequence shown here is derived from an EMBL/GenBank/DDBJ whole genome shotgun (WGS) entry which is preliminary data.</text>
</comment>
<evidence type="ECO:0000256" key="1">
    <source>
        <dbReference type="PIRNR" id="PIRNR012524"/>
    </source>
</evidence>
<evidence type="ECO:0000259" key="5">
    <source>
        <dbReference type="Pfam" id="PF21543"/>
    </source>
</evidence>
<dbReference type="PANTHER" id="PTHR37296">
    <property type="entry name" value="CONSERVED VIRULENCE FACTOR B"/>
    <property type="match status" value="1"/>
</dbReference>
<sequence>MNHLLATIISGLVIDENENYYFVQKEGQTFCLHKEELQTSLGQMVEGFTYVNQKQQLAMTTKIPKVRQGHYAFSKVTEVRKDLGVFLDIGLPDKEVVLSLDELPTLTNLWPKVDDELLVGLRIDDKNRIWATLADEKIFKAMSRKATEQMHNQDVKARVYRLKMAGTYVLTQDYYLGFIHPSERYAEPRLGELVDARIIGLREDGVLYLSMKPRSYEAISDDAQMILAYLNQSATKSMPYTDKSSPEEIKQLFGISKGQFKRALGHLMKQKLIEQVDGKTNLL</sequence>
<keyword evidence="6" id="KW-0238">DNA-binding</keyword>
<dbReference type="PIRSF" id="PIRSF012524">
    <property type="entry name" value="YitL_S1"/>
    <property type="match status" value="1"/>
</dbReference>
<feature type="domain" description="Conserved virulence factor B-like winged helix" evidence="3">
    <location>
        <begin position="224"/>
        <end position="282"/>
    </location>
</feature>
<evidence type="ECO:0000259" key="3">
    <source>
        <dbReference type="Pfam" id="PF17783"/>
    </source>
</evidence>
<dbReference type="Gene3D" id="2.40.50.330">
    <property type="match status" value="1"/>
</dbReference>
<name>A0A1Y4R420_9ENTE</name>
<evidence type="ECO:0000259" key="4">
    <source>
        <dbReference type="Pfam" id="PF21191"/>
    </source>
</evidence>
<gene>
    <name evidence="6" type="ORF">B5E88_03330</name>
</gene>
<evidence type="ECO:0000313" key="7">
    <source>
        <dbReference type="Proteomes" id="UP000196074"/>
    </source>
</evidence>
<dbReference type="EMBL" id="NFLC01000004">
    <property type="protein sequence ID" value="OUQ11243.1"/>
    <property type="molecule type" value="Genomic_DNA"/>
</dbReference>
<dbReference type="InterPro" id="IPR039566">
    <property type="entry name" value="CvfB_S1_st"/>
</dbReference>
<dbReference type="InterPro" id="IPR036388">
    <property type="entry name" value="WH-like_DNA-bd_sf"/>
</dbReference>
<dbReference type="Gene3D" id="2.40.50.140">
    <property type="entry name" value="Nucleic acid-binding proteins"/>
    <property type="match status" value="2"/>
</dbReference>
<feature type="domain" description="Conserved virulence factor B first S1" evidence="2">
    <location>
        <begin position="8"/>
        <end position="62"/>
    </location>
</feature>
<dbReference type="RefSeq" id="WP_087214089.1">
    <property type="nucleotide sequence ID" value="NZ_NFLC01000004.1"/>
</dbReference>
<dbReference type="Pfam" id="PF13509">
    <property type="entry name" value="S1_2"/>
    <property type="match status" value="1"/>
</dbReference>
<evidence type="ECO:0000259" key="2">
    <source>
        <dbReference type="Pfam" id="PF13509"/>
    </source>
</evidence>
<comment type="similarity">
    <text evidence="1">Belongs to the CvfB family.</text>
</comment>
<dbReference type="SUPFAM" id="SSF50249">
    <property type="entry name" value="Nucleic acid-binding proteins"/>
    <property type="match status" value="1"/>
</dbReference>
<reference evidence="7" key="1">
    <citation type="submission" date="2017-04" db="EMBL/GenBank/DDBJ databases">
        <title>Function of individual gut microbiota members based on whole genome sequencing of pure cultures obtained from chicken caecum.</title>
        <authorList>
            <person name="Medvecky M."/>
            <person name="Cejkova D."/>
            <person name="Polansky O."/>
            <person name="Karasova D."/>
            <person name="Kubasova T."/>
            <person name="Cizek A."/>
            <person name="Rychlik I."/>
        </authorList>
    </citation>
    <scope>NUCLEOTIDE SEQUENCE [LARGE SCALE GENOMIC DNA]</scope>
    <source>
        <strain evidence="7">An144</strain>
    </source>
</reference>
<feature type="domain" description="Conserved virulence factor B third S1" evidence="5">
    <location>
        <begin position="139"/>
        <end position="213"/>
    </location>
</feature>
<feature type="domain" description="Conserved virulence factor B second S1" evidence="4">
    <location>
        <begin position="71"/>
        <end position="131"/>
    </location>
</feature>
<organism evidence="6 7">
    <name type="scientific">Enterococcus cecorum</name>
    <dbReference type="NCBI Taxonomy" id="44008"/>
    <lineage>
        <taxon>Bacteria</taxon>
        <taxon>Bacillati</taxon>
        <taxon>Bacillota</taxon>
        <taxon>Bacilli</taxon>
        <taxon>Lactobacillales</taxon>
        <taxon>Enterococcaceae</taxon>
        <taxon>Enterococcus</taxon>
    </lineage>
</organism>
<dbReference type="Pfam" id="PF21191">
    <property type="entry name" value="CvfB_1st"/>
    <property type="match status" value="1"/>
</dbReference>
<dbReference type="InterPro" id="IPR014464">
    <property type="entry name" value="CvfB_fam"/>
</dbReference>
<dbReference type="Pfam" id="PF17783">
    <property type="entry name" value="WHD_CvfB"/>
    <property type="match status" value="1"/>
</dbReference>
<protein>
    <submittedName>
        <fullName evidence="6">DNA-binding protein</fullName>
    </submittedName>
</protein>